<evidence type="ECO:0000313" key="2">
    <source>
        <dbReference type="EMBL" id="PEN13718.1"/>
    </source>
</evidence>
<protein>
    <submittedName>
        <fullName evidence="2">Metal-dependent hydrolase</fullName>
    </submittedName>
</protein>
<accession>A0A2A8CZ96</accession>
<dbReference type="PANTHER" id="PTHR43546:SF3">
    <property type="entry name" value="UPF0173 METAL-DEPENDENT HYDROLASE MJ1163"/>
    <property type="match status" value="1"/>
</dbReference>
<keyword evidence="2" id="KW-0378">Hydrolase</keyword>
<evidence type="ECO:0000313" key="3">
    <source>
        <dbReference type="Proteomes" id="UP000220102"/>
    </source>
</evidence>
<sequence length="226" mass="24921">MDLTYFGHATFQIETGDHTLLFDPFFQDNPHTNVDPATLDPDFVLVSHAHFDHYADVEAFTGEDGPMMISNFEIISRIGNDYGHENVHPLNEGGTIDLDFGSVEATHARHTSSFPDGSYGGVPEGFVVDFGDQTVYYTGDTAPFVEMEWIGEAYDVDVMIAPVGDVVTMGVDGAIHAAEMVEPDLIIPVHYNTFPFIEVDLDDVQDSFEDAGFDLQIVDFDSKVSL</sequence>
<dbReference type="Gene3D" id="3.60.15.10">
    <property type="entry name" value="Ribonuclease Z/Hydroxyacylglutathione hydrolase-like"/>
    <property type="match status" value="1"/>
</dbReference>
<dbReference type="AlphaFoldDB" id="A0A2A8CZ96"/>
<dbReference type="SUPFAM" id="SSF56281">
    <property type="entry name" value="Metallo-hydrolase/oxidoreductase"/>
    <property type="match status" value="1"/>
</dbReference>
<gene>
    <name evidence="2" type="ORF">CRI94_06485</name>
</gene>
<feature type="domain" description="Metallo-beta-lactamase" evidence="1">
    <location>
        <begin position="7"/>
        <end position="190"/>
    </location>
</feature>
<keyword evidence="3" id="KW-1185">Reference proteome</keyword>
<dbReference type="NCBIfam" id="NF001911">
    <property type="entry name" value="PRK00685.1"/>
    <property type="match status" value="1"/>
</dbReference>
<evidence type="ECO:0000259" key="1">
    <source>
        <dbReference type="SMART" id="SM00849"/>
    </source>
</evidence>
<dbReference type="RefSeq" id="WP_098074881.1">
    <property type="nucleotide sequence ID" value="NZ_PDEQ01000003.1"/>
</dbReference>
<dbReference type="InterPro" id="IPR001279">
    <property type="entry name" value="Metallo-B-lactamas"/>
</dbReference>
<name>A0A2A8CZ96_9BACT</name>
<dbReference type="GO" id="GO:0016787">
    <property type="term" value="F:hydrolase activity"/>
    <property type="evidence" value="ECO:0007669"/>
    <property type="project" value="UniProtKB-KW"/>
</dbReference>
<organism evidence="2 3">
    <name type="scientific">Longibacter salinarum</name>
    <dbReference type="NCBI Taxonomy" id="1850348"/>
    <lineage>
        <taxon>Bacteria</taxon>
        <taxon>Pseudomonadati</taxon>
        <taxon>Rhodothermota</taxon>
        <taxon>Rhodothermia</taxon>
        <taxon>Rhodothermales</taxon>
        <taxon>Salisaetaceae</taxon>
        <taxon>Longibacter</taxon>
    </lineage>
</organism>
<dbReference type="PANTHER" id="PTHR43546">
    <property type="entry name" value="UPF0173 METAL-DEPENDENT HYDROLASE MJ1163-RELATED"/>
    <property type="match status" value="1"/>
</dbReference>
<dbReference type="SMART" id="SM00849">
    <property type="entry name" value="Lactamase_B"/>
    <property type="match status" value="1"/>
</dbReference>
<dbReference type="Proteomes" id="UP000220102">
    <property type="component" value="Unassembled WGS sequence"/>
</dbReference>
<dbReference type="OrthoDB" id="9789133at2"/>
<comment type="caution">
    <text evidence="2">The sequence shown here is derived from an EMBL/GenBank/DDBJ whole genome shotgun (WGS) entry which is preliminary data.</text>
</comment>
<dbReference type="InterPro" id="IPR036866">
    <property type="entry name" value="RibonucZ/Hydroxyglut_hydro"/>
</dbReference>
<dbReference type="EMBL" id="PDEQ01000003">
    <property type="protein sequence ID" value="PEN13718.1"/>
    <property type="molecule type" value="Genomic_DNA"/>
</dbReference>
<reference evidence="2 3" key="1">
    <citation type="submission" date="2017-10" db="EMBL/GenBank/DDBJ databases">
        <title>Draft genome of Longibacter Salinarum.</title>
        <authorList>
            <person name="Goh K.M."/>
            <person name="Shamsir M.S."/>
            <person name="Lim S.W."/>
        </authorList>
    </citation>
    <scope>NUCLEOTIDE SEQUENCE [LARGE SCALE GENOMIC DNA]</scope>
    <source>
        <strain evidence="2 3">KCTC 52045</strain>
    </source>
</reference>
<dbReference type="Pfam" id="PF13483">
    <property type="entry name" value="Lactamase_B_3"/>
    <property type="match status" value="1"/>
</dbReference>
<dbReference type="InterPro" id="IPR050114">
    <property type="entry name" value="UPF0173_UPF0282_UlaG_hydrolase"/>
</dbReference>
<proteinExistence type="predicted"/>